<protein>
    <submittedName>
        <fullName evidence="3">DNA protecting protein DprA</fullName>
    </submittedName>
</protein>
<dbReference type="NCBIfam" id="TIGR00732">
    <property type="entry name" value="dprA"/>
    <property type="match status" value="1"/>
</dbReference>
<evidence type="ECO:0000256" key="1">
    <source>
        <dbReference type="ARBA" id="ARBA00006525"/>
    </source>
</evidence>
<keyword evidence="4" id="KW-1185">Reference proteome</keyword>
<dbReference type="AlphaFoldDB" id="A0A0G3HJQ7"/>
<evidence type="ECO:0000313" key="4">
    <source>
        <dbReference type="Proteomes" id="UP000035548"/>
    </source>
</evidence>
<evidence type="ECO:0000259" key="2">
    <source>
        <dbReference type="Pfam" id="PF02481"/>
    </source>
</evidence>
<dbReference type="PANTHER" id="PTHR43022:SF1">
    <property type="entry name" value="PROTEIN SMF"/>
    <property type="match status" value="1"/>
</dbReference>
<dbReference type="GO" id="GO:0009294">
    <property type="term" value="P:DNA-mediated transformation"/>
    <property type="evidence" value="ECO:0007669"/>
    <property type="project" value="InterPro"/>
</dbReference>
<accession>A0A0G3HJQ7</accession>
<dbReference type="PANTHER" id="PTHR43022">
    <property type="entry name" value="PROTEIN SMF"/>
    <property type="match status" value="1"/>
</dbReference>
<dbReference type="Pfam" id="PF02481">
    <property type="entry name" value="DNA_processg_A"/>
    <property type="match status" value="1"/>
</dbReference>
<reference evidence="4" key="2">
    <citation type="submission" date="2015-05" db="EMBL/GenBank/DDBJ databases">
        <title>Complete genome sequence of Corynebacterium uterequi DSM 45634, isolated from the uterus of a maiden mare.</title>
        <authorList>
            <person name="Ruckert C."/>
            <person name="Albersmeier A."/>
            <person name="Winkler A."/>
            <person name="Tauch A."/>
        </authorList>
    </citation>
    <scope>NUCLEOTIDE SEQUENCE [LARGE SCALE GENOMIC DNA]</scope>
    <source>
        <strain evidence="4">DSM 45634</strain>
    </source>
</reference>
<sequence>MSSPTSWAYLSRTIEGPSRALHELLSAGRDADEIARGVRRRASWLGDLAGETQARYATCRAEEDLAAAAELGARLVTPDCAEWPGEQFDYAFGARATGLSEHGRTYQADAVAPHALWVTGRPLTELLARAVAVVGTRAATNYGAEVTRRLVHDLAGHQWTIVSGGALGIDTAAHRAALDAATPTIAITACGVGHVYPASNRELFADIARHGAVVTEYPPGDRPQRHRFLTRNRLVAALTQGTVVVEAAWRSGALNTLTWAEGLGRIAMAVPGPVTSVASLGCHGRLRDGRAQLVATGTDIRALLEPIGAVDADAQYEIAFQATDIQRLSRNEMRVFDALPVSGDLCTEDVARQAGLTLALCVTILLDLAQRNIVVRHNDGWARRD</sequence>
<dbReference type="SUPFAM" id="SSF102405">
    <property type="entry name" value="MCP/YpsA-like"/>
    <property type="match status" value="1"/>
</dbReference>
<proteinExistence type="inferred from homology"/>
<dbReference type="RefSeq" id="WP_047259787.1">
    <property type="nucleotide sequence ID" value="NZ_CP011546.1"/>
</dbReference>
<reference evidence="3 4" key="1">
    <citation type="journal article" date="2015" name="Genome Announc.">
        <title>Virulence Factor Genes Detected in the Complete Genome Sequence of Corynebacterium uterequi DSM 45634, Isolated from the Uterus of a Maiden Mare.</title>
        <authorList>
            <person name="Ruckert C."/>
            <person name="Kriete M."/>
            <person name="Jaenicke S."/>
            <person name="Winkler A."/>
            <person name="Tauch A."/>
        </authorList>
    </citation>
    <scope>NUCLEOTIDE SEQUENCE [LARGE SCALE GENOMIC DNA]</scope>
    <source>
        <strain evidence="3 4">DSM 45634</strain>
    </source>
</reference>
<feature type="domain" description="Smf/DprA SLOG" evidence="2">
    <location>
        <begin position="111"/>
        <end position="302"/>
    </location>
</feature>
<comment type="similarity">
    <text evidence="1">Belongs to the DprA/Smf family.</text>
</comment>
<dbReference type="InterPro" id="IPR057666">
    <property type="entry name" value="DrpA_SLOG"/>
</dbReference>
<name>A0A0G3HJQ7_9CORY</name>
<dbReference type="Gene3D" id="3.40.50.450">
    <property type="match status" value="1"/>
</dbReference>
<dbReference type="Proteomes" id="UP000035548">
    <property type="component" value="Chromosome"/>
</dbReference>
<organism evidence="3 4">
    <name type="scientific">Corynebacterium uterequi</name>
    <dbReference type="NCBI Taxonomy" id="1072256"/>
    <lineage>
        <taxon>Bacteria</taxon>
        <taxon>Bacillati</taxon>
        <taxon>Actinomycetota</taxon>
        <taxon>Actinomycetes</taxon>
        <taxon>Mycobacteriales</taxon>
        <taxon>Corynebacteriaceae</taxon>
        <taxon>Corynebacterium</taxon>
    </lineage>
</organism>
<dbReference type="KEGG" id="cut:CUTER_06840"/>
<dbReference type="OrthoDB" id="9785707at2"/>
<dbReference type="STRING" id="1072256.CUTER_06840"/>
<dbReference type="PATRIC" id="fig|1072256.5.peg.1352"/>
<gene>
    <name evidence="3" type="ORF">CUTER_06840</name>
</gene>
<evidence type="ECO:0000313" key="3">
    <source>
        <dbReference type="EMBL" id="AKK11357.1"/>
    </source>
</evidence>
<dbReference type="InterPro" id="IPR003488">
    <property type="entry name" value="DprA"/>
</dbReference>
<dbReference type="EMBL" id="CP011546">
    <property type="protein sequence ID" value="AKK11357.1"/>
    <property type="molecule type" value="Genomic_DNA"/>
</dbReference>